<evidence type="ECO:0000256" key="1">
    <source>
        <dbReference type="SAM" id="SignalP"/>
    </source>
</evidence>
<feature type="signal peptide" evidence="1">
    <location>
        <begin position="1"/>
        <end position="22"/>
    </location>
</feature>
<dbReference type="EMBL" id="FJOG01000043">
    <property type="protein sequence ID" value="CZR67395.1"/>
    <property type="molecule type" value="Genomic_DNA"/>
</dbReference>
<gene>
    <name evidence="2" type="ORF">PAC_17294</name>
</gene>
<name>A0A1L7XQW3_9HELO</name>
<dbReference type="Proteomes" id="UP000184330">
    <property type="component" value="Unassembled WGS sequence"/>
</dbReference>
<dbReference type="OrthoDB" id="3643156at2759"/>
<sequence>MRGTVFLAICVFLFDTTSVVFGKNTQQPLKGATTNREYRICNGCVPRELVHAPGIGIDLSSSYGTAAIRYHNGTVIDVGRVEGSTEYKDLMNRLSGPYKRYGPPFKTPLDRIEYDLDRAKRLARKFKGIPSTEDVATLSSMLSQLRWLFSRETHMDVYGVVLSMRQMANLLPEDLTEALDWSAMYLIRSYKHQYGPLHNANSAWAGMGMGICEHWQDIEKCEEEEERFTPKQSLALTYTYDELAVEIVVMLNAHTSFRIVQERFTDLSYGTWDNDRSNMTYWDTIGRKVVETSKKSAWPIEELILMGEYAEEKRFLDSIWKALGDTLDIQKLWEPLQRPGFNAEFVAARGAGEMAKRWQGETWNCVEGDWCEGNRDYAL</sequence>
<evidence type="ECO:0000313" key="2">
    <source>
        <dbReference type="EMBL" id="CZR67395.1"/>
    </source>
</evidence>
<protein>
    <submittedName>
        <fullName evidence="2">Uncharacterized protein</fullName>
    </submittedName>
</protein>
<proteinExistence type="predicted"/>
<organism evidence="2 3">
    <name type="scientific">Phialocephala subalpina</name>
    <dbReference type="NCBI Taxonomy" id="576137"/>
    <lineage>
        <taxon>Eukaryota</taxon>
        <taxon>Fungi</taxon>
        <taxon>Dikarya</taxon>
        <taxon>Ascomycota</taxon>
        <taxon>Pezizomycotina</taxon>
        <taxon>Leotiomycetes</taxon>
        <taxon>Helotiales</taxon>
        <taxon>Mollisiaceae</taxon>
        <taxon>Phialocephala</taxon>
        <taxon>Phialocephala fortinii species complex</taxon>
    </lineage>
</organism>
<accession>A0A1L7XQW3</accession>
<evidence type="ECO:0000313" key="3">
    <source>
        <dbReference type="Proteomes" id="UP000184330"/>
    </source>
</evidence>
<feature type="chain" id="PRO_5012408559" evidence="1">
    <location>
        <begin position="23"/>
        <end position="379"/>
    </location>
</feature>
<dbReference type="AlphaFoldDB" id="A0A1L7XQW3"/>
<reference evidence="2 3" key="1">
    <citation type="submission" date="2016-03" db="EMBL/GenBank/DDBJ databases">
        <authorList>
            <person name="Ploux O."/>
        </authorList>
    </citation>
    <scope>NUCLEOTIDE SEQUENCE [LARGE SCALE GENOMIC DNA]</scope>
    <source>
        <strain evidence="2 3">UAMH 11012</strain>
    </source>
</reference>
<keyword evidence="1" id="KW-0732">Signal</keyword>
<keyword evidence="3" id="KW-1185">Reference proteome</keyword>